<keyword evidence="3 6" id="KW-0812">Transmembrane</keyword>
<name>A0A0G1PPD9_9BACT</name>
<dbReference type="InterPro" id="IPR012902">
    <property type="entry name" value="N_methyl_site"/>
</dbReference>
<comment type="subcellular location">
    <subcellularLocation>
        <location evidence="1">Membrane</location>
        <topology evidence="1">Single-pass membrane protein</topology>
    </subcellularLocation>
</comment>
<dbReference type="SUPFAM" id="SSF54523">
    <property type="entry name" value="Pili subunits"/>
    <property type="match status" value="1"/>
</dbReference>
<reference evidence="7 8" key="1">
    <citation type="journal article" date="2015" name="Nature">
        <title>rRNA introns, odd ribosomes, and small enigmatic genomes across a large radiation of phyla.</title>
        <authorList>
            <person name="Brown C.T."/>
            <person name="Hug L.A."/>
            <person name="Thomas B.C."/>
            <person name="Sharon I."/>
            <person name="Castelle C.J."/>
            <person name="Singh A."/>
            <person name="Wilkins M.J."/>
            <person name="Williams K.H."/>
            <person name="Banfield J.F."/>
        </authorList>
    </citation>
    <scope>NUCLEOTIDE SEQUENCE [LARGE SCALE GENOMIC DNA]</scope>
</reference>
<dbReference type="PRINTS" id="PR00813">
    <property type="entry name" value="BCTERIALGSPG"/>
</dbReference>
<dbReference type="Gene3D" id="3.30.700.10">
    <property type="entry name" value="Glycoprotein, Type 4 Pilin"/>
    <property type="match status" value="1"/>
</dbReference>
<evidence type="ECO:0000256" key="6">
    <source>
        <dbReference type="SAM" id="Phobius"/>
    </source>
</evidence>
<dbReference type="NCBIfam" id="TIGR02532">
    <property type="entry name" value="IV_pilin_GFxxxE"/>
    <property type="match status" value="1"/>
</dbReference>
<dbReference type="InterPro" id="IPR045584">
    <property type="entry name" value="Pilin-like"/>
</dbReference>
<gene>
    <name evidence="7" type="ORF">UX48_C0028G0002</name>
</gene>
<dbReference type="PROSITE" id="PS00409">
    <property type="entry name" value="PROKAR_NTER_METHYL"/>
    <property type="match status" value="1"/>
</dbReference>
<feature type="transmembrane region" description="Helical" evidence="6">
    <location>
        <begin position="12"/>
        <end position="34"/>
    </location>
</feature>
<accession>A0A0G1PPD9</accession>
<keyword evidence="4 6" id="KW-1133">Transmembrane helix</keyword>
<dbReference type="PANTHER" id="PTHR30093:SF44">
    <property type="entry name" value="TYPE II SECRETION SYSTEM CORE PROTEIN G"/>
    <property type="match status" value="1"/>
</dbReference>
<evidence type="ECO:0000256" key="3">
    <source>
        <dbReference type="ARBA" id="ARBA00022692"/>
    </source>
</evidence>
<evidence type="ECO:0000313" key="7">
    <source>
        <dbReference type="EMBL" id="KKU34646.1"/>
    </source>
</evidence>
<protein>
    <submittedName>
        <fullName evidence="7">Type II secretion system protein G</fullName>
    </submittedName>
</protein>
<keyword evidence="2" id="KW-0488">Methylation</keyword>
<dbReference type="EMBL" id="LCMJ01000028">
    <property type="protein sequence ID" value="KKU34646.1"/>
    <property type="molecule type" value="Genomic_DNA"/>
</dbReference>
<comment type="caution">
    <text evidence="7">The sequence shown here is derived from an EMBL/GenBank/DDBJ whole genome shotgun (WGS) entry which is preliminary data.</text>
</comment>
<dbReference type="AlphaFoldDB" id="A0A0G1PPD9"/>
<evidence type="ECO:0000256" key="4">
    <source>
        <dbReference type="ARBA" id="ARBA00022989"/>
    </source>
</evidence>
<evidence type="ECO:0000313" key="8">
    <source>
        <dbReference type="Proteomes" id="UP000034067"/>
    </source>
</evidence>
<dbReference type="GO" id="GO:0016020">
    <property type="term" value="C:membrane"/>
    <property type="evidence" value="ECO:0007669"/>
    <property type="project" value="UniProtKB-SubCell"/>
</dbReference>
<keyword evidence="5 6" id="KW-0472">Membrane</keyword>
<dbReference type="InterPro" id="IPR000983">
    <property type="entry name" value="Bac_GSPG_pilin"/>
</dbReference>
<dbReference type="Pfam" id="PF07963">
    <property type="entry name" value="N_methyl"/>
    <property type="match status" value="1"/>
</dbReference>
<proteinExistence type="predicted"/>
<dbReference type="Proteomes" id="UP000034067">
    <property type="component" value="Unassembled WGS sequence"/>
</dbReference>
<dbReference type="PANTHER" id="PTHR30093">
    <property type="entry name" value="GENERAL SECRETION PATHWAY PROTEIN G"/>
    <property type="match status" value="1"/>
</dbReference>
<organism evidence="7 8">
    <name type="scientific">Candidatus Azambacteria bacterium GW2011_GWB1_46_27</name>
    <dbReference type="NCBI Taxonomy" id="1618617"/>
    <lineage>
        <taxon>Bacteria</taxon>
        <taxon>Candidatus Azamiibacteriota</taxon>
    </lineage>
</organism>
<dbReference type="GO" id="GO:0015628">
    <property type="term" value="P:protein secretion by the type II secretion system"/>
    <property type="evidence" value="ECO:0007669"/>
    <property type="project" value="InterPro"/>
</dbReference>
<evidence type="ECO:0000256" key="5">
    <source>
        <dbReference type="ARBA" id="ARBA00023136"/>
    </source>
</evidence>
<sequence>MLKYFKKNKGFTLIELLVVIAIISVLASIVLVSLNTARIKGRDARRVADIKSLQVALEMYYDSNSNMYPTALSALVTGGQIPAIPLDPKDNSTAYSYAYTTATHALGLQKGYHLGARMEGVSGASGVLAGDVDLDIATAVAANWTGEFEGNGIGSSNACATADNSTADDCYDVTN</sequence>
<evidence type="ECO:0000256" key="1">
    <source>
        <dbReference type="ARBA" id="ARBA00004167"/>
    </source>
</evidence>
<evidence type="ECO:0000256" key="2">
    <source>
        <dbReference type="ARBA" id="ARBA00022481"/>
    </source>
</evidence>
<dbReference type="GO" id="GO:0015627">
    <property type="term" value="C:type II protein secretion system complex"/>
    <property type="evidence" value="ECO:0007669"/>
    <property type="project" value="InterPro"/>
</dbReference>